<evidence type="ECO:0000313" key="2">
    <source>
        <dbReference type="EMBL" id="CAD7688465.1"/>
    </source>
</evidence>
<evidence type="ECO:0000256" key="1">
    <source>
        <dbReference type="SAM" id="MobiDB-lite"/>
    </source>
</evidence>
<comment type="caution">
    <text evidence="2">The sequence shown here is derived from an EMBL/GenBank/DDBJ whole genome shotgun (WGS) entry which is preliminary data.</text>
</comment>
<feature type="region of interest" description="Disordered" evidence="1">
    <location>
        <begin position="1"/>
        <end position="28"/>
    </location>
</feature>
<keyword evidence="3" id="KW-1185">Reference proteome</keyword>
<reference evidence="2" key="1">
    <citation type="submission" date="2020-12" db="EMBL/GenBank/DDBJ databases">
        <authorList>
            <consortium name="Molecular Ecology Group"/>
        </authorList>
    </citation>
    <scope>NUCLEOTIDE SEQUENCE</scope>
    <source>
        <strain evidence="2">TBG_1078</strain>
    </source>
</reference>
<gene>
    <name evidence="2" type="ORF">NYPRO_LOCUS21258</name>
</gene>
<dbReference type="InterPro" id="IPR039049">
    <property type="entry name" value="ELOB"/>
</dbReference>
<protein>
    <submittedName>
        <fullName evidence="2">(raccoon dog) hypothetical protein</fullName>
    </submittedName>
</protein>
<organism evidence="2 3">
    <name type="scientific">Nyctereutes procyonoides</name>
    <name type="common">Raccoon dog</name>
    <name type="synonym">Canis procyonoides</name>
    <dbReference type="NCBI Taxonomy" id="34880"/>
    <lineage>
        <taxon>Eukaryota</taxon>
        <taxon>Metazoa</taxon>
        <taxon>Chordata</taxon>
        <taxon>Craniata</taxon>
        <taxon>Vertebrata</taxon>
        <taxon>Euteleostomi</taxon>
        <taxon>Mammalia</taxon>
        <taxon>Eutheria</taxon>
        <taxon>Laurasiatheria</taxon>
        <taxon>Carnivora</taxon>
        <taxon>Caniformia</taxon>
        <taxon>Canidae</taxon>
        <taxon>Nyctereutes</taxon>
    </lineage>
</organism>
<dbReference type="GO" id="GO:0006368">
    <property type="term" value="P:transcription elongation by RNA polymerase II"/>
    <property type="evidence" value="ECO:0007669"/>
    <property type="project" value="InterPro"/>
</dbReference>
<dbReference type="GO" id="GO:0030891">
    <property type="term" value="C:VCB complex"/>
    <property type="evidence" value="ECO:0007669"/>
    <property type="project" value="InterPro"/>
</dbReference>
<feature type="region of interest" description="Disordered" evidence="1">
    <location>
        <begin position="69"/>
        <end position="109"/>
    </location>
</feature>
<dbReference type="PANTHER" id="PTHR13248">
    <property type="entry name" value="TRANSCRIPTION ELONGATION FACTOR B POLYPEPTIDE 2"/>
    <property type="match status" value="1"/>
</dbReference>
<proteinExistence type="predicted"/>
<dbReference type="EMBL" id="CAJHUB010000766">
    <property type="protein sequence ID" value="CAD7688465.1"/>
    <property type="molecule type" value="Genomic_DNA"/>
</dbReference>
<accession>A0A811ZIH1</accession>
<dbReference type="GO" id="GO:0070449">
    <property type="term" value="C:elongin complex"/>
    <property type="evidence" value="ECO:0007669"/>
    <property type="project" value="InterPro"/>
</dbReference>
<dbReference type="Proteomes" id="UP000645828">
    <property type="component" value="Unassembled WGS sequence"/>
</dbReference>
<evidence type="ECO:0000313" key="3">
    <source>
        <dbReference type="Proteomes" id="UP000645828"/>
    </source>
</evidence>
<dbReference type="AlphaFoldDB" id="A0A811ZIH1"/>
<name>A0A811ZIH1_NYCPR</name>
<dbReference type="PANTHER" id="PTHR13248:SF4">
    <property type="entry name" value="ELONGIN B"/>
    <property type="match status" value="1"/>
</dbReference>
<sequence>MIRSPKTVVFTDAKESSPAFEWKRPSRASASAARRAAACGCTSRTAGPRAAATVAPAVRADEALEALRIEPFSSPPELPDVTKPRDSGSSASEQAVQGEGPGPTASAPQ</sequence>